<reference evidence="9 10" key="1">
    <citation type="journal article" date="2016" name="BMC Genomics">
        <title>Genomic analysis of the nitrate-respiring Sphingopyxis granuli (formerly Sphingomonas macrogoltabida) strain TFA.</title>
        <authorList>
            <person name="Garcia-Romero I."/>
            <person name="Perez-Pulido A.J."/>
            <person name="Gonzalez-Flores Y.E."/>
            <person name="Reyes-Ramirez F."/>
            <person name="Santero E."/>
            <person name="Floriano B."/>
        </authorList>
    </citation>
    <scope>NUCLEOTIDE SEQUENCE [LARGE SCALE GENOMIC DNA]</scope>
    <source>
        <strain evidence="9 10">TFA</strain>
    </source>
</reference>
<dbReference type="Proteomes" id="UP000058599">
    <property type="component" value="Chromosome"/>
</dbReference>
<feature type="domain" description="Cytochrome c" evidence="8">
    <location>
        <begin position="11"/>
        <end position="132"/>
    </location>
</feature>
<keyword evidence="10" id="KW-1185">Reference proteome</keyword>
<dbReference type="AlphaFoldDB" id="A0AA86GLA8"/>
<dbReference type="SUPFAM" id="SSF46626">
    <property type="entry name" value="Cytochrome c"/>
    <property type="match status" value="1"/>
</dbReference>
<keyword evidence="5 6" id="KW-0408">Iron</keyword>
<dbReference type="InterPro" id="IPR009056">
    <property type="entry name" value="Cyt_c-like_dom"/>
</dbReference>
<evidence type="ECO:0000313" key="9">
    <source>
        <dbReference type="EMBL" id="AMG75030.1"/>
    </source>
</evidence>
<evidence type="ECO:0000256" key="6">
    <source>
        <dbReference type="PROSITE-ProRule" id="PRU00433"/>
    </source>
</evidence>
<dbReference type="GO" id="GO:0009055">
    <property type="term" value="F:electron transfer activity"/>
    <property type="evidence" value="ECO:0007669"/>
    <property type="project" value="InterPro"/>
</dbReference>
<evidence type="ECO:0000313" key="10">
    <source>
        <dbReference type="Proteomes" id="UP000058599"/>
    </source>
</evidence>
<protein>
    <submittedName>
        <fullName evidence="9">Cytochrome c2</fullName>
    </submittedName>
</protein>
<evidence type="ECO:0000256" key="1">
    <source>
        <dbReference type="ARBA" id="ARBA00022448"/>
    </source>
</evidence>
<dbReference type="KEGG" id="sgi:SGRAN_2680"/>
<dbReference type="GO" id="GO:0046872">
    <property type="term" value="F:metal ion binding"/>
    <property type="evidence" value="ECO:0007669"/>
    <property type="project" value="UniProtKB-KW"/>
</dbReference>
<feature type="chain" id="PRO_5041735167" evidence="7">
    <location>
        <begin position="30"/>
        <end position="132"/>
    </location>
</feature>
<evidence type="ECO:0000256" key="5">
    <source>
        <dbReference type="ARBA" id="ARBA00023004"/>
    </source>
</evidence>
<dbReference type="Gene3D" id="1.10.760.10">
    <property type="entry name" value="Cytochrome c-like domain"/>
    <property type="match status" value="1"/>
</dbReference>
<feature type="signal peptide" evidence="7">
    <location>
        <begin position="1"/>
        <end position="29"/>
    </location>
</feature>
<dbReference type="PROSITE" id="PS51007">
    <property type="entry name" value="CYTC"/>
    <property type="match status" value="1"/>
</dbReference>
<proteinExistence type="predicted"/>
<sequence>MMTTFLIRTLSVAAGGAAMLWIASVPGQAAPKAKPAVPPAFARCVACHATTPGAAHGVGPNLFGIAGKKAGTRPDYAYSPALQKSGRVWTRAEMIAYIADPAKTVPGTKMINPSVASAADRMAIAQYLEKLK</sequence>
<keyword evidence="3 6" id="KW-0479">Metal-binding</keyword>
<gene>
    <name evidence="9" type="ORF">SGRAN_2680</name>
</gene>
<dbReference type="EMBL" id="CP012199">
    <property type="protein sequence ID" value="AMG75030.1"/>
    <property type="molecule type" value="Genomic_DNA"/>
</dbReference>
<evidence type="ECO:0000256" key="3">
    <source>
        <dbReference type="ARBA" id="ARBA00022723"/>
    </source>
</evidence>
<evidence type="ECO:0000256" key="7">
    <source>
        <dbReference type="SAM" id="SignalP"/>
    </source>
</evidence>
<dbReference type="GO" id="GO:0020037">
    <property type="term" value="F:heme binding"/>
    <property type="evidence" value="ECO:0007669"/>
    <property type="project" value="InterPro"/>
</dbReference>
<evidence type="ECO:0000256" key="4">
    <source>
        <dbReference type="ARBA" id="ARBA00022982"/>
    </source>
</evidence>
<keyword evidence="7" id="KW-0732">Signal</keyword>
<dbReference type="PANTHER" id="PTHR11961">
    <property type="entry name" value="CYTOCHROME C"/>
    <property type="match status" value="1"/>
</dbReference>
<organism evidence="9 10">
    <name type="scientific">Sphingopyxis granuli</name>
    <dbReference type="NCBI Taxonomy" id="267128"/>
    <lineage>
        <taxon>Bacteria</taxon>
        <taxon>Pseudomonadati</taxon>
        <taxon>Pseudomonadota</taxon>
        <taxon>Alphaproteobacteria</taxon>
        <taxon>Sphingomonadales</taxon>
        <taxon>Sphingomonadaceae</taxon>
        <taxon>Sphingopyxis</taxon>
    </lineage>
</organism>
<keyword evidence="1" id="KW-0813">Transport</keyword>
<keyword evidence="2 6" id="KW-0349">Heme</keyword>
<dbReference type="InterPro" id="IPR036909">
    <property type="entry name" value="Cyt_c-like_dom_sf"/>
</dbReference>
<keyword evidence="4" id="KW-0249">Electron transport</keyword>
<dbReference type="PRINTS" id="PR00604">
    <property type="entry name" value="CYTCHRMECIAB"/>
</dbReference>
<dbReference type="RefSeq" id="WP_148650876.1">
    <property type="nucleotide sequence ID" value="NZ_CP012199.1"/>
</dbReference>
<name>A0AA86GLA8_9SPHN</name>
<dbReference type="InterPro" id="IPR002327">
    <property type="entry name" value="Cyt_c_1A/1B"/>
</dbReference>
<evidence type="ECO:0000256" key="2">
    <source>
        <dbReference type="ARBA" id="ARBA00022617"/>
    </source>
</evidence>
<accession>A0AA86GLA8</accession>
<evidence type="ECO:0000259" key="8">
    <source>
        <dbReference type="PROSITE" id="PS51007"/>
    </source>
</evidence>